<reference evidence="2" key="1">
    <citation type="submission" date="2015-03" db="EMBL/GenBank/DDBJ databases">
        <authorList>
            <consortium name="Pathogen Informatics"/>
        </authorList>
    </citation>
    <scope>NUCLEOTIDE SEQUENCE [LARGE SCALE GENOMIC DNA]</scope>
    <source>
        <strain evidence="2">R148</strain>
    </source>
</reference>
<proteinExistence type="predicted"/>
<evidence type="ECO:0000313" key="1">
    <source>
        <dbReference type="EMBL" id="CRY53696.1"/>
    </source>
</evidence>
<organism evidence="1 2">
    <name type="scientific">Yersinia intermedia</name>
    <dbReference type="NCBI Taxonomy" id="631"/>
    <lineage>
        <taxon>Bacteria</taxon>
        <taxon>Pseudomonadati</taxon>
        <taxon>Pseudomonadota</taxon>
        <taxon>Gammaproteobacteria</taxon>
        <taxon>Enterobacterales</taxon>
        <taxon>Yersiniaceae</taxon>
        <taxon>Yersinia</taxon>
    </lineage>
</organism>
<dbReference type="Pfam" id="PF05489">
    <property type="entry name" value="Phage_tail_X"/>
    <property type="match status" value="1"/>
</dbReference>
<dbReference type="EMBL" id="CWJI01000001">
    <property type="protein sequence ID" value="CRY53696.1"/>
    <property type="molecule type" value="Genomic_DNA"/>
</dbReference>
<evidence type="ECO:0000313" key="2">
    <source>
        <dbReference type="Proteomes" id="UP000043316"/>
    </source>
</evidence>
<sequence length="67" mass="7573">MRVQAQQYDTVDALCWRHYGRTEGVTEAVYQANPGLAELGPILPTGYWLELPNTTAPAQQNIIQLWD</sequence>
<gene>
    <name evidence="1" type="primary">gpX</name>
    <name evidence="1" type="ORF">ERS008476_00596</name>
</gene>
<dbReference type="Proteomes" id="UP000043316">
    <property type="component" value="Unassembled WGS sequence"/>
</dbReference>
<protein>
    <submittedName>
        <fullName evidence="1">Phage tail protein</fullName>
    </submittedName>
</protein>
<name>A0A0H5M9E4_YERIN</name>
<dbReference type="RefSeq" id="WP_050139884.1">
    <property type="nucleotide sequence ID" value="NZ_CWJI01000001.1"/>
</dbReference>
<dbReference type="AlphaFoldDB" id="A0A0H5M9E4"/>
<dbReference type="InterPro" id="IPR008861">
    <property type="entry name" value="GpX-like"/>
</dbReference>
<accession>A0A0H5M9E4</accession>